<evidence type="ECO:0000313" key="2">
    <source>
        <dbReference type="Proteomes" id="UP001265259"/>
    </source>
</evidence>
<proteinExistence type="predicted"/>
<accession>A0ABU3DKS2</accession>
<keyword evidence="2" id="KW-1185">Reference proteome</keyword>
<comment type="caution">
    <text evidence="1">The sequence shown here is derived from an EMBL/GenBank/DDBJ whole genome shotgun (WGS) entry which is preliminary data.</text>
</comment>
<dbReference type="RefSeq" id="WP_311693689.1">
    <property type="nucleotide sequence ID" value="NZ_JAVRHL010000004.1"/>
</dbReference>
<dbReference type="Gene3D" id="3.30.429.10">
    <property type="entry name" value="Macrophage Migration Inhibitory Factor"/>
    <property type="match status" value="1"/>
</dbReference>
<sequence>MPIAHITVAPDLSGTVAEQGAALTKGVTDILTAGLGARAELVQIGITAALTAPGGCDVLCVVHHRGSEQRSMAVRSDVAQALHDLLRDATDRTTRVRLIALGPDDIAAADSPEALA</sequence>
<gene>
    <name evidence="1" type="ORF">RM543_16660</name>
</gene>
<reference evidence="1 2" key="1">
    <citation type="submission" date="2023-09" db="EMBL/GenBank/DDBJ databases">
        <authorList>
            <person name="Rey-Velasco X."/>
        </authorList>
    </citation>
    <scope>NUCLEOTIDE SEQUENCE [LARGE SCALE GENOMIC DNA]</scope>
    <source>
        <strain evidence="1 2">F158</strain>
    </source>
</reference>
<dbReference type="EMBL" id="JAVRHL010000004">
    <property type="protein sequence ID" value="MDT0684316.1"/>
    <property type="molecule type" value="Genomic_DNA"/>
</dbReference>
<dbReference type="InterPro" id="IPR014347">
    <property type="entry name" value="Tautomerase/MIF_sf"/>
</dbReference>
<protein>
    <submittedName>
        <fullName evidence="1">Uncharacterized protein</fullName>
    </submittedName>
</protein>
<name>A0ABU3DKS2_9RHOB</name>
<dbReference type="Proteomes" id="UP001265259">
    <property type="component" value="Unassembled WGS sequence"/>
</dbReference>
<evidence type="ECO:0000313" key="1">
    <source>
        <dbReference type="EMBL" id="MDT0684316.1"/>
    </source>
</evidence>
<organism evidence="1 2">
    <name type="scientific">Tropicimonas omnivorans</name>
    <dbReference type="NCBI Taxonomy" id="3075590"/>
    <lineage>
        <taxon>Bacteria</taxon>
        <taxon>Pseudomonadati</taxon>
        <taxon>Pseudomonadota</taxon>
        <taxon>Alphaproteobacteria</taxon>
        <taxon>Rhodobacterales</taxon>
        <taxon>Roseobacteraceae</taxon>
        <taxon>Tropicimonas</taxon>
    </lineage>
</organism>